<proteinExistence type="inferred from homology"/>
<keyword evidence="3" id="KW-0341">Growth regulation</keyword>
<gene>
    <name evidence="4" type="ORF">CISIN_1g036597mg</name>
</gene>
<protein>
    <submittedName>
        <fullName evidence="4">Uncharacterized protein</fullName>
    </submittedName>
</protein>
<dbReference type="PANTHER" id="PTHR31175">
    <property type="entry name" value="AUXIN-RESPONSIVE FAMILY PROTEIN"/>
    <property type="match status" value="1"/>
</dbReference>
<comment type="similarity">
    <text evidence="1">Belongs to the ARG7 family.</text>
</comment>
<evidence type="ECO:0000256" key="1">
    <source>
        <dbReference type="ARBA" id="ARBA00006974"/>
    </source>
</evidence>
<dbReference type="STRING" id="2711.A0A067GZL3"/>
<keyword evidence="5" id="KW-1185">Reference proteome</keyword>
<sequence>MIGLKKLTVIAMKWRKMAGVGRRSIALPGISNCKQANKGHFVVYSTDLRRFVIPLAYLHTNIFRELFEMSEEEFGLPTDGPIILPCNAAFLEYVIYIVQNPASKNFLKALLVFMVSSKCSAAASYRLISPSPITIHNFS</sequence>
<keyword evidence="2" id="KW-0217">Developmental protein</keyword>
<accession>A0A067GZL3</accession>
<organism evidence="4 5">
    <name type="scientific">Citrus sinensis</name>
    <name type="common">Sweet orange</name>
    <name type="synonym">Citrus aurantium var. sinensis</name>
    <dbReference type="NCBI Taxonomy" id="2711"/>
    <lineage>
        <taxon>Eukaryota</taxon>
        <taxon>Viridiplantae</taxon>
        <taxon>Streptophyta</taxon>
        <taxon>Embryophyta</taxon>
        <taxon>Tracheophyta</taxon>
        <taxon>Spermatophyta</taxon>
        <taxon>Magnoliopsida</taxon>
        <taxon>eudicotyledons</taxon>
        <taxon>Gunneridae</taxon>
        <taxon>Pentapetalae</taxon>
        <taxon>rosids</taxon>
        <taxon>malvids</taxon>
        <taxon>Sapindales</taxon>
        <taxon>Rutaceae</taxon>
        <taxon>Aurantioideae</taxon>
        <taxon>Citrus</taxon>
    </lineage>
</organism>
<evidence type="ECO:0000256" key="3">
    <source>
        <dbReference type="ARBA" id="ARBA00022604"/>
    </source>
</evidence>
<evidence type="ECO:0000256" key="2">
    <source>
        <dbReference type="ARBA" id="ARBA00022473"/>
    </source>
</evidence>
<dbReference type="InterPro" id="IPR003676">
    <property type="entry name" value="SAUR_fam"/>
</dbReference>
<dbReference type="Pfam" id="PF02519">
    <property type="entry name" value="Auxin_inducible"/>
    <property type="match status" value="1"/>
</dbReference>
<dbReference type="GO" id="GO:0009733">
    <property type="term" value="P:response to auxin"/>
    <property type="evidence" value="ECO:0007669"/>
    <property type="project" value="InterPro"/>
</dbReference>
<dbReference type="AlphaFoldDB" id="A0A067GZL3"/>
<dbReference type="Proteomes" id="UP000027120">
    <property type="component" value="Unassembled WGS sequence"/>
</dbReference>
<dbReference type="EMBL" id="KK784874">
    <property type="protein sequence ID" value="KDO85039.1"/>
    <property type="molecule type" value="Genomic_DNA"/>
</dbReference>
<evidence type="ECO:0000313" key="4">
    <source>
        <dbReference type="EMBL" id="KDO85039.1"/>
    </source>
</evidence>
<evidence type="ECO:0000313" key="5">
    <source>
        <dbReference type="Proteomes" id="UP000027120"/>
    </source>
</evidence>
<dbReference type="PANTHER" id="PTHR31175:SF120">
    <property type="entry name" value="OS09G0547100 PROTEIN"/>
    <property type="match status" value="1"/>
</dbReference>
<name>A0A067GZL3_CITSI</name>
<reference evidence="4 5" key="1">
    <citation type="submission" date="2014-04" db="EMBL/GenBank/DDBJ databases">
        <authorList>
            <consortium name="International Citrus Genome Consortium"/>
            <person name="Gmitter F."/>
            <person name="Chen C."/>
            <person name="Farmerie W."/>
            <person name="Harkins T."/>
            <person name="Desany B."/>
            <person name="Mohiuddin M."/>
            <person name="Kodira C."/>
            <person name="Borodovsky M."/>
            <person name="Lomsadze A."/>
            <person name="Burns P."/>
            <person name="Jenkins J."/>
            <person name="Prochnik S."/>
            <person name="Shu S."/>
            <person name="Chapman J."/>
            <person name="Pitluck S."/>
            <person name="Schmutz J."/>
            <person name="Rokhsar D."/>
        </authorList>
    </citation>
    <scope>NUCLEOTIDE SEQUENCE</scope>
</reference>